<dbReference type="InterPro" id="IPR022234">
    <property type="entry name" value="DUF3759"/>
</dbReference>
<dbReference type="Pfam" id="PF12585">
    <property type="entry name" value="DUF3759"/>
    <property type="match status" value="1"/>
</dbReference>
<gene>
    <name evidence="1" type="ORF">AB0C36_07890</name>
</gene>
<organism evidence="1 2">
    <name type="scientific">Streptodolium elevatio</name>
    <dbReference type="NCBI Taxonomy" id="3157996"/>
    <lineage>
        <taxon>Bacteria</taxon>
        <taxon>Bacillati</taxon>
        <taxon>Actinomycetota</taxon>
        <taxon>Actinomycetes</taxon>
        <taxon>Kitasatosporales</taxon>
        <taxon>Streptomycetaceae</taxon>
        <taxon>Streptodolium</taxon>
    </lineage>
</organism>
<evidence type="ECO:0000313" key="1">
    <source>
        <dbReference type="EMBL" id="MEU8133413.1"/>
    </source>
</evidence>
<sequence>MALFADDSAEAARFHECRSAPHGERVDADLLAQAGAYAGAMAWDGHVAHHGRPGTLARAQDLAVQAADAFIDETAKERALDDDAVRTAKDQAAEKLGGLLRAEYA</sequence>
<reference evidence="1 2" key="1">
    <citation type="submission" date="2024-06" db="EMBL/GenBank/DDBJ databases">
        <title>The Natural Products Discovery Center: Release of the First 8490 Sequenced Strains for Exploring Actinobacteria Biosynthetic Diversity.</title>
        <authorList>
            <person name="Kalkreuter E."/>
            <person name="Kautsar S.A."/>
            <person name="Yang D."/>
            <person name="Bader C.D."/>
            <person name="Teijaro C.N."/>
            <person name="Fluegel L."/>
            <person name="Davis C.M."/>
            <person name="Simpson J.R."/>
            <person name="Lauterbach L."/>
            <person name="Steele A.D."/>
            <person name="Gui C."/>
            <person name="Meng S."/>
            <person name="Li G."/>
            <person name="Viehrig K."/>
            <person name="Ye F."/>
            <person name="Su P."/>
            <person name="Kiefer A.F."/>
            <person name="Nichols A."/>
            <person name="Cepeda A.J."/>
            <person name="Yan W."/>
            <person name="Fan B."/>
            <person name="Jiang Y."/>
            <person name="Adhikari A."/>
            <person name="Zheng C.-J."/>
            <person name="Schuster L."/>
            <person name="Cowan T.M."/>
            <person name="Smanski M.J."/>
            <person name="Chevrette M.G."/>
            <person name="De Carvalho L.P.S."/>
            <person name="Shen B."/>
        </authorList>
    </citation>
    <scope>NUCLEOTIDE SEQUENCE [LARGE SCALE GENOMIC DNA]</scope>
    <source>
        <strain evidence="1 2">NPDC048946</strain>
    </source>
</reference>
<name>A0ABV3DCD4_9ACTN</name>
<proteinExistence type="predicted"/>
<protein>
    <submittedName>
        <fullName evidence="1">DUF3759 domain-containing protein</fullName>
    </submittedName>
</protein>
<accession>A0ABV3DCD4</accession>
<dbReference type="RefSeq" id="WP_358350851.1">
    <property type="nucleotide sequence ID" value="NZ_JBEZFP010000014.1"/>
</dbReference>
<comment type="caution">
    <text evidence="1">The sequence shown here is derived from an EMBL/GenBank/DDBJ whole genome shotgun (WGS) entry which is preliminary data.</text>
</comment>
<evidence type="ECO:0000313" key="2">
    <source>
        <dbReference type="Proteomes" id="UP001551482"/>
    </source>
</evidence>
<dbReference type="Proteomes" id="UP001551482">
    <property type="component" value="Unassembled WGS sequence"/>
</dbReference>
<keyword evidence="2" id="KW-1185">Reference proteome</keyword>
<dbReference type="EMBL" id="JBEZFP010000014">
    <property type="protein sequence ID" value="MEU8133413.1"/>
    <property type="molecule type" value="Genomic_DNA"/>
</dbReference>